<evidence type="ECO:0000259" key="8">
    <source>
        <dbReference type="PROSITE" id="PS50850"/>
    </source>
</evidence>
<keyword evidence="5 7" id="KW-1133">Transmembrane helix</keyword>
<proteinExistence type="predicted"/>
<keyword evidence="2" id="KW-0813">Transport</keyword>
<evidence type="ECO:0000256" key="1">
    <source>
        <dbReference type="ARBA" id="ARBA00004141"/>
    </source>
</evidence>
<feature type="transmembrane region" description="Helical" evidence="7">
    <location>
        <begin position="217"/>
        <end position="236"/>
    </location>
</feature>
<reference evidence="10" key="1">
    <citation type="submission" date="2022-11" db="UniProtKB">
        <authorList>
            <consortium name="WormBaseParasite"/>
        </authorList>
    </citation>
    <scope>IDENTIFICATION</scope>
</reference>
<dbReference type="Pfam" id="PF07690">
    <property type="entry name" value="MFS_1"/>
    <property type="match status" value="1"/>
</dbReference>
<keyword evidence="3 7" id="KW-0812">Transmembrane</keyword>
<feature type="transmembrane region" description="Helical" evidence="7">
    <location>
        <begin position="324"/>
        <end position="344"/>
    </location>
</feature>
<feature type="transmembrane region" description="Helical" evidence="7">
    <location>
        <begin position="383"/>
        <end position="404"/>
    </location>
</feature>
<dbReference type="PROSITE" id="PS50850">
    <property type="entry name" value="MFS"/>
    <property type="match status" value="1"/>
</dbReference>
<dbReference type="InterPro" id="IPR036259">
    <property type="entry name" value="MFS_trans_sf"/>
</dbReference>
<feature type="domain" description="Major facilitator superfamily (MFS) profile" evidence="8">
    <location>
        <begin position="25"/>
        <end position="475"/>
    </location>
</feature>
<evidence type="ECO:0000256" key="4">
    <source>
        <dbReference type="ARBA" id="ARBA00022847"/>
    </source>
</evidence>
<keyword evidence="4" id="KW-0769">Symport</keyword>
<dbReference type="WBParaSite" id="PSAMB.scaffold9size141757.g282.t1">
    <property type="protein sequence ID" value="PSAMB.scaffold9size141757.g282.t1"/>
    <property type="gene ID" value="PSAMB.scaffold9size141757.g282"/>
</dbReference>
<evidence type="ECO:0000313" key="10">
    <source>
        <dbReference type="WBParaSite" id="PSAMB.scaffold9size141757.g282.t1"/>
    </source>
</evidence>
<feature type="transmembrane region" description="Helical" evidence="7">
    <location>
        <begin position="451"/>
        <end position="470"/>
    </location>
</feature>
<feature type="transmembrane region" description="Helical" evidence="7">
    <location>
        <begin position="356"/>
        <end position="377"/>
    </location>
</feature>
<protein>
    <submittedName>
        <fullName evidence="10">Major facilitator superfamily (MFS) profile domain-containing protein</fullName>
    </submittedName>
</protein>
<dbReference type="Gene3D" id="1.20.1250.20">
    <property type="entry name" value="MFS general substrate transporter like domains"/>
    <property type="match status" value="2"/>
</dbReference>
<evidence type="ECO:0000256" key="5">
    <source>
        <dbReference type="ARBA" id="ARBA00022989"/>
    </source>
</evidence>
<dbReference type="AlphaFoldDB" id="A0A914XRU8"/>
<evidence type="ECO:0000256" key="7">
    <source>
        <dbReference type="SAM" id="Phobius"/>
    </source>
</evidence>
<dbReference type="GO" id="GO:0016020">
    <property type="term" value="C:membrane"/>
    <property type="evidence" value="ECO:0007669"/>
    <property type="project" value="UniProtKB-SubCell"/>
</dbReference>
<feature type="transmembrane region" description="Helical" evidence="7">
    <location>
        <begin position="285"/>
        <end position="304"/>
    </location>
</feature>
<dbReference type="InterPro" id="IPR011701">
    <property type="entry name" value="MFS"/>
</dbReference>
<sequence length="514" mass="55995">MESRPTPVLCCFKNKTRYLILILTTLCLTAILSNLLTLNFTLICMTDDPDYIIEDAPPTTTAAPTDEDGNTTVAATIAINIDTSVKKPEQYSGETKSILFGATAIGTLMAVLPVNTLIEHTGPKKIFVVLGFVSVVSTALVPLSVSMGVSVFIAIRVIQGLTAAACMPVIGCMTSDWATLLEHGAFMGIATGYTQLASVFTMPVSGELCVSSLGWPAVYYLHAIITFVLFVMWTYLYHEKPRNSPWVGEKELRRVTEGKPLKLSTSERAKIIPFVPYGKIIRTRAVWAIIMATIANFSGMHLILLWGPTYLSQTLLFSVKQTGLYSAIPTLLQFFVKLIVGFASDKIRFLSDTVKVKLFNTIAMIGMGVFFVLLAIVPVSEQIVCLLLFIGSATILGFNAGGFFKSVTLVARHYNHVVMGIITLITCLNQLIMPLLVQALTPNNSEGEWRLVYLIHAAIMGVGGVFFFVFGSGDPAEWALLPATPNDIKPEHLGAVEYISTTKPSVYQVAPTEN</sequence>
<dbReference type="FunFam" id="1.20.1250.20:FF:000003">
    <property type="entry name" value="Solute carrier family 17 member 3"/>
    <property type="match status" value="1"/>
</dbReference>
<feature type="transmembrane region" description="Helical" evidence="7">
    <location>
        <begin position="416"/>
        <end position="439"/>
    </location>
</feature>
<evidence type="ECO:0000256" key="2">
    <source>
        <dbReference type="ARBA" id="ARBA00022448"/>
    </source>
</evidence>
<feature type="transmembrane region" description="Helical" evidence="7">
    <location>
        <begin position="151"/>
        <end position="173"/>
    </location>
</feature>
<evidence type="ECO:0000256" key="3">
    <source>
        <dbReference type="ARBA" id="ARBA00022692"/>
    </source>
</evidence>
<accession>A0A914XRU8</accession>
<evidence type="ECO:0000313" key="9">
    <source>
        <dbReference type="Proteomes" id="UP000887566"/>
    </source>
</evidence>
<dbReference type="PANTHER" id="PTHR45757">
    <property type="entry name" value="PROTEIN CBG23364-RELATED"/>
    <property type="match status" value="1"/>
</dbReference>
<keyword evidence="9" id="KW-1185">Reference proteome</keyword>
<name>A0A914XRU8_9BILA</name>
<organism evidence="9 10">
    <name type="scientific">Plectus sambesii</name>
    <dbReference type="NCBI Taxonomy" id="2011161"/>
    <lineage>
        <taxon>Eukaryota</taxon>
        <taxon>Metazoa</taxon>
        <taxon>Ecdysozoa</taxon>
        <taxon>Nematoda</taxon>
        <taxon>Chromadorea</taxon>
        <taxon>Plectida</taxon>
        <taxon>Plectina</taxon>
        <taxon>Plectoidea</taxon>
        <taxon>Plectidae</taxon>
        <taxon>Plectus</taxon>
    </lineage>
</organism>
<feature type="transmembrane region" description="Helical" evidence="7">
    <location>
        <begin position="185"/>
        <end position="205"/>
    </location>
</feature>
<keyword evidence="6 7" id="KW-0472">Membrane</keyword>
<feature type="transmembrane region" description="Helical" evidence="7">
    <location>
        <begin position="126"/>
        <end position="145"/>
    </location>
</feature>
<dbReference type="Proteomes" id="UP000887566">
    <property type="component" value="Unplaced"/>
</dbReference>
<comment type="subcellular location">
    <subcellularLocation>
        <location evidence="1">Membrane</location>
        <topology evidence="1">Multi-pass membrane protein</topology>
    </subcellularLocation>
</comment>
<dbReference type="InterPro" id="IPR020846">
    <property type="entry name" value="MFS_dom"/>
</dbReference>
<dbReference type="SUPFAM" id="SSF103473">
    <property type="entry name" value="MFS general substrate transporter"/>
    <property type="match status" value="1"/>
</dbReference>
<feature type="transmembrane region" description="Helical" evidence="7">
    <location>
        <begin position="97"/>
        <end position="114"/>
    </location>
</feature>
<dbReference type="GO" id="GO:0015293">
    <property type="term" value="F:symporter activity"/>
    <property type="evidence" value="ECO:0007669"/>
    <property type="project" value="UniProtKB-KW"/>
</dbReference>
<feature type="transmembrane region" description="Helical" evidence="7">
    <location>
        <begin position="20"/>
        <end position="43"/>
    </location>
</feature>
<evidence type="ECO:0000256" key="6">
    <source>
        <dbReference type="ARBA" id="ARBA00023136"/>
    </source>
</evidence>